<name>A0AAN9S9Q2_PSOTE</name>
<proteinExistence type="predicted"/>
<sequence>MVFVLVCQICSSESQLAWRAHTKLQGLPNPYCAKDRRKVGLPTSSLVNFGSTFNVRFETTIPVQLQSSTLNLSNSVCCCSDGLKAFLN</sequence>
<reference evidence="1 2" key="1">
    <citation type="submission" date="2024-01" db="EMBL/GenBank/DDBJ databases">
        <title>The genomes of 5 underutilized Papilionoideae crops provide insights into root nodulation and disease resistanc.</title>
        <authorList>
            <person name="Jiang F."/>
        </authorList>
    </citation>
    <scope>NUCLEOTIDE SEQUENCE [LARGE SCALE GENOMIC DNA]</scope>
    <source>
        <strain evidence="1">DUOXIRENSHENG_FW03</strain>
        <tissue evidence="1">Leaves</tissue>
    </source>
</reference>
<gene>
    <name evidence="1" type="ORF">VNO78_20609</name>
</gene>
<protein>
    <submittedName>
        <fullName evidence="1">Uncharacterized protein</fullName>
    </submittedName>
</protein>
<evidence type="ECO:0000313" key="1">
    <source>
        <dbReference type="EMBL" id="KAK7392179.1"/>
    </source>
</evidence>
<accession>A0AAN9S9Q2</accession>
<organism evidence="1 2">
    <name type="scientific">Psophocarpus tetragonolobus</name>
    <name type="common">Winged bean</name>
    <name type="synonym">Dolichos tetragonolobus</name>
    <dbReference type="NCBI Taxonomy" id="3891"/>
    <lineage>
        <taxon>Eukaryota</taxon>
        <taxon>Viridiplantae</taxon>
        <taxon>Streptophyta</taxon>
        <taxon>Embryophyta</taxon>
        <taxon>Tracheophyta</taxon>
        <taxon>Spermatophyta</taxon>
        <taxon>Magnoliopsida</taxon>
        <taxon>eudicotyledons</taxon>
        <taxon>Gunneridae</taxon>
        <taxon>Pentapetalae</taxon>
        <taxon>rosids</taxon>
        <taxon>fabids</taxon>
        <taxon>Fabales</taxon>
        <taxon>Fabaceae</taxon>
        <taxon>Papilionoideae</taxon>
        <taxon>50 kb inversion clade</taxon>
        <taxon>NPAAA clade</taxon>
        <taxon>indigoferoid/millettioid clade</taxon>
        <taxon>Phaseoleae</taxon>
        <taxon>Psophocarpus</taxon>
    </lineage>
</organism>
<dbReference type="EMBL" id="JAYMYS010000005">
    <property type="protein sequence ID" value="KAK7392179.1"/>
    <property type="molecule type" value="Genomic_DNA"/>
</dbReference>
<keyword evidence="2" id="KW-1185">Reference proteome</keyword>
<dbReference type="Proteomes" id="UP001386955">
    <property type="component" value="Unassembled WGS sequence"/>
</dbReference>
<evidence type="ECO:0000313" key="2">
    <source>
        <dbReference type="Proteomes" id="UP001386955"/>
    </source>
</evidence>
<comment type="caution">
    <text evidence="1">The sequence shown here is derived from an EMBL/GenBank/DDBJ whole genome shotgun (WGS) entry which is preliminary data.</text>
</comment>
<dbReference type="AlphaFoldDB" id="A0AAN9S9Q2"/>